<dbReference type="GO" id="GO:0017183">
    <property type="term" value="P:protein histidyl modification to diphthamide"/>
    <property type="evidence" value="ECO:0007669"/>
    <property type="project" value="InterPro"/>
</dbReference>
<evidence type="ECO:0000313" key="5">
    <source>
        <dbReference type="EMBL" id="EQD67512.1"/>
    </source>
</evidence>
<comment type="caution">
    <text evidence="5">The sequence shown here is derived from an EMBL/GenBank/DDBJ whole genome shotgun (WGS) entry which is preliminary data.</text>
</comment>
<feature type="non-terminal residue" evidence="5">
    <location>
        <position position="1"/>
    </location>
</feature>
<evidence type="ECO:0000256" key="2">
    <source>
        <dbReference type="ARBA" id="ARBA00022679"/>
    </source>
</evidence>
<evidence type="ECO:0000256" key="3">
    <source>
        <dbReference type="ARBA" id="ARBA00022691"/>
    </source>
</evidence>
<accession>T1BCA6</accession>
<dbReference type="InterPro" id="IPR042263">
    <property type="entry name" value="DPH1/DPH2_1"/>
</dbReference>
<dbReference type="EMBL" id="AUZZ01000570">
    <property type="protein sequence ID" value="EQD67512.1"/>
    <property type="molecule type" value="Genomic_DNA"/>
</dbReference>
<dbReference type="Gene3D" id="3.40.50.11850">
    <property type="entry name" value="Diphthamide synthesis DPH1/DPH2 domain 2"/>
    <property type="match status" value="1"/>
</dbReference>
<reference evidence="5" key="2">
    <citation type="journal article" date="2014" name="ISME J.">
        <title>Microbial stratification in low pH oxic and suboxic macroscopic growths along an acid mine drainage.</title>
        <authorList>
            <person name="Mendez-Garcia C."/>
            <person name="Mesa V."/>
            <person name="Sprenger R.R."/>
            <person name="Richter M."/>
            <person name="Diez M.S."/>
            <person name="Solano J."/>
            <person name="Bargiela R."/>
            <person name="Golyshina O.V."/>
            <person name="Manteca A."/>
            <person name="Ramos J.L."/>
            <person name="Gallego J.R."/>
            <person name="Llorente I."/>
            <person name="Martins Dos Santos V.A."/>
            <person name="Jensen O.N."/>
            <person name="Pelaez A.I."/>
            <person name="Sanchez J."/>
            <person name="Ferrer M."/>
        </authorList>
    </citation>
    <scope>NUCLEOTIDE SEQUENCE</scope>
</reference>
<dbReference type="EC" id="2.5.1.108" evidence="1"/>
<feature type="non-terminal residue" evidence="5">
    <location>
        <position position="189"/>
    </location>
</feature>
<evidence type="ECO:0000256" key="1">
    <source>
        <dbReference type="ARBA" id="ARBA00012221"/>
    </source>
</evidence>
<dbReference type="InterPro" id="IPR016435">
    <property type="entry name" value="DPH1/DPH2"/>
</dbReference>
<keyword evidence="2" id="KW-0808">Transferase</keyword>
<keyword evidence="3" id="KW-0949">S-adenosyl-L-methionine</keyword>
<dbReference type="AlphaFoldDB" id="T1BCA6"/>
<dbReference type="InterPro" id="IPR042264">
    <property type="entry name" value="DPH1/DPH2_2"/>
</dbReference>
<dbReference type="Gene3D" id="3.40.50.11840">
    <property type="entry name" value="Diphthamide synthesis DPH1/DPH2 domain 1"/>
    <property type="match status" value="1"/>
</dbReference>
<gene>
    <name evidence="5" type="ORF">B2A_00731</name>
</gene>
<protein>
    <recommendedName>
        <fullName evidence="1">2-(3-amino-3-carboxypropyl)histidine synthase</fullName>
        <ecNumber evidence="1">2.5.1.108</ecNumber>
    </recommendedName>
</protein>
<organism evidence="5">
    <name type="scientific">mine drainage metagenome</name>
    <dbReference type="NCBI Taxonomy" id="410659"/>
    <lineage>
        <taxon>unclassified sequences</taxon>
        <taxon>metagenomes</taxon>
        <taxon>ecological metagenomes</taxon>
    </lineage>
</organism>
<dbReference type="Pfam" id="PF01866">
    <property type="entry name" value="Diphthamide_syn"/>
    <property type="match status" value="1"/>
</dbReference>
<dbReference type="GO" id="GO:0090560">
    <property type="term" value="F:2-(3-amino-3-carboxypropyl)histidine synthase activity"/>
    <property type="evidence" value="ECO:0007669"/>
    <property type="project" value="UniProtKB-EC"/>
</dbReference>
<evidence type="ECO:0000256" key="4">
    <source>
        <dbReference type="ARBA" id="ARBA00048403"/>
    </source>
</evidence>
<reference evidence="5" key="1">
    <citation type="submission" date="2013-08" db="EMBL/GenBank/DDBJ databases">
        <authorList>
            <person name="Mendez C."/>
            <person name="Richter M."/>
            <person name="Ferrer M."/>
            <person name="Sanchez J."/>
        </authorList>
    </citation>
    <scope>NUCLEOTIDE SEQUENCE</scope>
</reference>
<proteinExistence type="predicted"/>
<name>T1BCA6_9ZZZZ</name>
<sequence>GSPGPDPRVFPSIGPKLLEAVRDVGAQRILLQVPAGLVRNAHDLAAEIARHSGARVSVSVRPCFGACDLPSAAEAGGSDLVISLGHAPIPNVRLERPTFFVEMRDPRGDPERLAGIVAAGGLPRRLGLVFSIQHLDLAASLPAALDRLGYSGVIGTGDRRLAYPGQALGCNYTSAESIADRVDAFLFLG</sequence>
<dbReference type="NCBIfam" id="TIGR00322">
    <property type="entry name" value="diphth2_R"/>
    <property type="match status" value="1"/>
</dbReference>
<comment type="catalytic activity">
    <reaction evidence="4">
        <text>L-histidyl-[translation elongation factor 2] + S-adenosyl-L-methionine = 2-[(3S)-amino-3-carboxypropyl]-L-histidyl-[translation elongation factor 2] + S-methyl-5'-thioadenosine + H(+)</text>
        <dbReference type="Rhea" id="RHEA:36783"/>
        <dbReference type="Rhea" id="RHEA-COMP:9748"/>
        <dbReference type="Rhea" id="RHEA-COMP:9749"/>
        <dbReference type="ChEBI" id="CHEBI:15378"/>
        <dbReference type="ChEBI" id="CHEBI:17509"/>
        <dbReference type="ChEBI" id="CHEBI:29979"/>
        <dbReference type="ChEBI" id="CHEBI:59789"/>
        <dbReference type="ChEBI" id="CHEBI:73995"/>
        <dbReference type="EC" id="2.5.1.108"/>
    </reaction>
</comment>